<dbReference type="RefSeq" id="WP_250420492.1">
    <property type="nucleotide sequence ID" value="NZ_JAJKBJ010000002.1"/>
</dbReference>
<dbReference type="Pfam" id="PF12710">
    <property type="entry name" value="HAD"/>
    <property type="match status" value="1"/>
</dbReference>
<dbReference type="GO" id="GO:0000287">
    <property type="term" value="F:magnesium ion binding"/>
    <property type="evidence" value="ECO:0007669"/>
    <property type="project" value="TreeGrafter"/>
</dbReference>
<protein>
    <submittedName>
        <fullName evidence="1">HAD-IB family hydrolase</fullName>
    </submittedName>
</protein>
<evidence type="ECO:0000313" key="2">
    <source>
        <dbReference type="Proteomes" id="UP001139721"/>
    </source>
</evidence>
<dbReference type="Gene3D" id="1.20.1440.100">
    <property type="entry name" value="SG protein - dephosphorylation function"/>
    <property type="match status" value="1"/>
</dbReference>
<dbReference type="InterPro" id="IPR023214">
    <property type="entry name" value="HAD_sf"/>
</dbReference>
<dbReference type="SUPFAM" id="SSF56784">
    <property type="entry name" value="HAD-like"/>
    <property type="match status" value="1"/>
</dbReference>
<dbReference type="GO" id="GO:0036424">
    <property type="term" value="F:L-phosphoserine phosphatase activity"/>
    <property type="evidence" value="ECO:0007669"/>
    <property type="project" value="TreeGrafter"/>
</dbReference>
<dbReference type="GO" id="GO:0006564">
    <property type="term" value="P:L-serine biosynthetic process"/>
    <property type="evidence" value="ECO:0007669"/>
    <property type="project" value="TreeGrafter"/>
</dbReference>
<dbReference type="InterPro" id="IPR036412">
    <property type="entry name" value="HAD-like_sf"/>
</dbReference>
<name>A0A9X2IB41_9GAMM</name>
<sequence length="198" mass="22885">MNERIIAVFDFDGTLTVGASSRLLFLRQLVGLPRLVGGLLSRFFNGGLPGKPVGNADYLDHLFLKGITKHELEQQAVVFLKQVLLKKLRKEAIDRLHFHQQQGHTCIVVSGGWDIYLKPWAEEYAIQQLICTELEFDPIHHKSTGQMLNNYCIGSEKLKRFKKLYANRNEYILYAYGDSHQDLELLNYADYPFYKCFQ</sequence>
<keyword evidence="2" id="KW-1185">Reference proteome</keyword>
<evidence type="ECO:0000313" key="1">
    <source>
        <dbReference type="EMBL" id="MCL9683047.1"/>
    </source>
</evidence>
<dbReference type="InterPro" id="IPR006385">
    <property type="entry name" value="HAD_hydro_SerB1"/>
</dbReference>
<reference evidence="1" key="1">
    <citation type="submission" date="2021-11" db="EMBL/GenBank/DDBJ databases">
        <title>Legionella maioricencis sp. nov., a new species isolated from hot water samples in Mallorca.</title>
        <authorList>
            <person name="Crespi S."/>
            <person name="Drasar V."/>
            <person name="Salva-Serra F."/>
            <person name="Jaen-Luchoro D."/>
            <person name="Pineiro-Iglesias B."/>
            <person name="Aliaga F."/>
            <person name="Fernandez-Juarez V."/>
            <person name="Coll G."/>
            <person name="Moore E.R.B."/>
            <person name="Bennasar-Figueras A."/>
        </authorList>
    </citation>
    <scope>NUCLEOTIDE SEQUENCE</scope>
    <source>
        <strain evidence="1">HCPI-6</strain>
    </source>
</reference>
<dbReference type="Proteomes" id="UP001139721">
    <property type="component" value="Unassembled WGS sequence"/>
</dbReference>
<dbReference type="InterPro" id="IPR050582">
    <property type="entry name" value="HAD-like_SerB"/>
</dbReference>
<comment type="caution">
    <text evidence="1">The sequence shown here is derived from an EMBL/GenBank/DDBJ whole genome shotgun (WGS) entry which is preliminary data.</text>
</comment>
<dbReference type="NCBIfam" id="TIGR01488">
    <property type="entry name" value="HAD-SF-IB"/>
    <property type="match status" value="1"/>
</dbReference>
<dbReference type="AlphaFoldDB" id="A0A9X2IB41"/>
<keyword evidence="1" id="KW-0378">Hydrolase</keyword>
<proteinExistence type="predicted"/>
<dbReference type="PANTHER" id="PTHR43344">
    <property type="entry name" value="PHOSPHOSERINE PHOSPHATASE"/>
    <property type="match status" value="1"/>
</dbReference>
<dbReference type="NCBIfam" id="TIGR01490">
    <property type="entry name" value="HAD-SF-IB-hyp1"/>
    <property type="match status" value="1"/>
</dbReference>
<accession>A0A9X2IB41</accession>
<dbReference type="Gene3D" id="3.40.50.1000">
    <property type="entry name" value="HAD superfamily/HAD-like"/>
    <property type="match status" value="1"/>
</dbReference>
<organism evidence="1 2">
    <name type="scientific">Legionella maioricensis</name>
    <dbReference type="NCBI Taxonomy" id="2896528"/>
    <lineage>
        <taxon>Bacteria</taxon>
        <taxon>Pseudomonadati</taxon>
        <taxon>Pseudomonadota</taxon>
        <taxon>Gammaproteobacteria</taxon>
        <taxon>Legionellales</taxon>
        <taxon>Legionellaceae</taxon>
        <taxon>Legionella</taxon>
    </lineage>
</organism>
<dbReference type="GO" id="GO:0005737">
    <property type="term" value="C:cytoplasm"/>
    <property type="evidence" value="ECO:0007669"/>
    <property type="project" value="TreeGrafter"/>
</dbReference>
<gene>
    <name evidence="1" type="ORF">LOX96_02975</name>
</gene>
<dbReference type="PANTHER" id="PTHR43344:SF14">
    <property type="entry name" value="HAD-IB FAMILY HYDROLASE"/>
    <property type="match status" value="1"/>
</dbReference>
<dbReference type="EMBL" id="JAJKBJ010000002">
    <property type="protein sequence ID" value="MCL9683047.1"/>
    <property type="molecule type" value="Genomic_DNA"/>
</dbReference>